<reference evidence="2" key="1">
    <citation type="journal article" date="2020" name="Stud. Mycol.">
        <title>101 Dothideomycetes genomes: a test case for predicting lifestyles and emergence of pathogens.</title>
        <authorList>
            <person name="Haridas S."/>
            <person name="Albert R."/>
            <person name="Binder M."/>
            <person name="Bloem J."/>
            <person name="Labutti K."/>
            <person name="Salamov A."/>
            <person name="Andreopoulos B."/>
            <person name="Baker S."/>
            <person name="Barry K."/>
            <person name="Bills G."/>
            <person name="Bluhm B."/>
            <person name="Cannon C."/>
            <person name="Castanera R."/>
            <person name="Culley D."/>
            <person name="Daum C."/>
            <person name="Ezra D."/>
            <person name="Gonzalez J."/>
            <person name="Henrissat B."/>
            <person name="Kuo A."/>
            <person name="Liang C."/>
            <person name="Lipzen A."/>
            <person name="Lutzoni F."/>
            <person name="Magnuson J."/>
            <person name="Mondo S."/>
            <person name="Nolan M."/>
            <person name="Ohm R."/>
            <person name="Pangilinan J."/>
            <person name="Park H.-J."/>
            <person name="Ramirez L."/>
            <person name="Alfaro M."/>
            <person name="Sun H."/>
            <person name="Tritt A."/>
            <person name="Yoshinaga Y."/>
            <person name="Zwiers L.-H."/>
            <person name="Turgeon B."/>
            <person name="Goodwin S."/>
            <person name="Spatafora J."/>
            <person name="Crous P."/>
            <person name="Grigoriev I."/>
        </authorList>
    </citation>
    <scope>NUCLEOTIDE SEQUENCE</scope>
    <source>
        <strain evidence="2">CBS 116005</strain>
    </source>
</reference>
<feature type="domain" description="BTB" evidence="1">
    <location>
        <begin position="20"/>
        <end position="88"/>
    </location>
</feature>
<name>A0A6G1KYM0_9PEZI</name>
<organism evidence="2 3">
    <name type="scientific">Teratosphaeria nubilosa</name>
    <dbReference type="NCBI Taxonomy" id="161662"/>
    <lineage>
        <taxon>Eukaryota</taxon>
        <taxon>Fungi</taxon>
        <taxon>Dikarya</taxon>
        <taxon>Ascomycota</taxon>
        <taxon>Pezizomycotina</taxon>
        <taxon>Dothideomycetes</taxon>
        <taxon>Dothideomycetidae</taxon>
        <taxon>Mycosphaerellales</taxon>
        <taxon>Teratosphaeriaceae</taxon>
        <taxon>Teratosphaeria</taxon>
    </lineage>
</organism>
<dbReference type="PROSITE" id="PS50097">
    <property type="entry name" value="BTB"/>
    <property type="match status" value="1"/>
</dbReference>
<evidence type="ECO:0000313" key="3">
    <source>
        <dbReference type="Proteomes" id="UP000799436"/>
    </source>
</evidence>
<dbReference type="EMBL" id="ML995897">
    <property type="protein sequence ID" value="KAF2765258.1"/>
    <property type="molecule type" value="Genomic_DNA"/>
</dbReference>
<evidence type="ECO:0000313" key="2">
    <source>
        <dbReference type="EMBL" id="KAF2765258.1"/>
    </source>
</evidence>
<protein>
    <recommendedName>
        <fullName evidence="1">BTB domain-containing protein</fullName>
    </recommendedName>
</protein>
<proteinExistence type="predicted"/>
<sequence>MANDGQPAGNVMRWNVAHTVSISLGLDRRIGMTLQVPRNLICARSKLVWDYFARSHAKVFKLDDYQCAPDTFSAYLQLLYTDQVVLRELESQYHDDGVYVVGNALLRLHDLAGHLGDVVPRTWQWMRWWDFFNAQS</sequence>
<evidence type="ECO:0000259" key="1">
    <source>
        <dbReference type="PROSITE" id="PS50097"/>
    </source>
</evidence>
<dbReference type="InterPro" id="IPR000210">
    <property type="entry name" value="BTB/POZ_dom"/>
</dbReference>
<dbReference type="AlphaFoldDB" id="A0A6G1KYM0"/>
<accession>A0A6G1KYM0</accession>
<gene>
    <name evidence="2" type="ORF">EJ03DRAFT_355051</name>
</gene>
<dbReference type="Proteomes" id="UP000799436">
    <property type="component" value="Unassembled WGS sequence"/>
</dbReference>
<keyword evidence="3" id="KW-1185">Reference proteome</keyword>